<dbReference type="GO" id="GO:0043015">
    <property type="term" value="F:gamma-tubulin binding"/>
    <property type="evidence" value="ECO:0007669"/>
    <property type="project" value="InterPro"/>
</dbReference>
<comment type="similarity">
    <text evidence="1 5">Belongs to the TUBGCP family.</text>
</comment>
<dbReference type="GO" id="GO:0051225">
    <property type="term" value="P:spindle assembly"/>
    <property type="evidence" value="ECO:0007669"/>
    <property type="project" value="TreeGrafter"/>
</dbReference>
<dbReference type="GeneID" id="113205785"/>
<name>A0A6J1SFF9_FRAOC</name>
<keyword evidence="4 5" id="KW-0206">Cytoskeleton</keyword>
<evidence type="ECO:0000256" key="1">
    <source>
        <dbReference type="ARBA" id="ARBA00010337"/>
    </source>
</evidence>
<dbReference type="InterPro" id="IPR041470">
    <property type="entry name" value="GCP_N"/>
</dbReference>
<dbReference type="OrthoDB" id="66546at2759"/>
<comment type="subcellular location">
    <subcellularLocation>
        <location evidence="5">Cytoplasm</location>
        <location evidence="5">Cytoskeleton</location>
        <location evidence="5">Microtubule organizing center</location>
    </subcellularLocation>
</comment>
<evidence type="ECO:0000259" key="7">
    <source>
        <dbReference type="Pfam" id="PF17681"/>
    </source>
</evidence>
<evidence type="ECO:0000259" key="6">
    <source>
        <dbReference type="Pfam" id="PF04130"/>
    </source>
</evidence>
<gene>
    <name evidence="9 10" type="primary">LOC113205785</name>
</gene>
<dbReference type="GO" id="GO:0000278">
    <property type="term" value="P:mitotic cell cycle"/>
    <property type="evidence" value="ECO:0007669"/>
    <property type="project" value="TreeGrafter"/>
</dbReference>
<dbReference type="CDD" id="cd22572">
    <property type="entry name" value="GCP5_NTD"/>
    <property type="match status" value="1"/>
</dbReference>
<keyword evidence="3 5" id="KW-0493">Microtubule</keyword>
<feature type="domain" description="Gamma tubulin complex component protein N-terminal" evidence="7">
    <location>
        <begin position="305"/>
        <end position="556"/>
    </location>
</feature>
<accession>A0A6J1SFF9</accession>
<dbReference type="Pfam" id="PF04130">
    <property type="entry name" value="GCP_C_terminal"/>
    <property type="match status" value="1"/>
</dbReference>
<dbReference type="GO" id="GO:0051321">
    <property type="term" value="P:meiotic cell cycle"/>
    <property type="evidence" value="ECO:0007669"/>
    <property type="project" value="TreeGrafter"/>
</dbReference>
<dbReference type="GO" id="GO:0005874">
    <property type="term" value="C:microtubule"/>
    <property type="evidence" value="ECO:0007669"/>
    <property type="project" value="UniProtKB-KW"/>
</dbReference>
<dbReference type="RefSeq" id="XP_052120006.1">
    <property type="nucleotide sequence ID" value="XM_052264046.1"/>
</dbReference>
<dbReference type="RefSeq" id="XP_026277326.1">
    <property type="nucleotide sequence ID" value="XM_026421541.2"/>
</dbReference>
<dbReference type="GO" id="GO:0000922">
    <property type="term" value="C:spindle pole"/>
    <property type="evidence" value="ECO:0007669"/>
    <property type="project" value="InterPro"/>
</dbReference>
<evidence type="ECO:0000313" key="8">
    <source>
        <dbReference type="Proteomes" id="UP000504606"/>
    </source>
</evidence>
<feature type="domain" description="Gamma tubulin complex component C-terminal" evidence="6">
    <location>
        <begin position="711"/>
        <end position="982"/>
    </location>
</feature>
<protein>
    <recommendedName>
        <fullName evidence="5">Gamma-tubulin complex component</fullName>
    </recommendedName>
</protein>
<dbReference type="GO" id="GO:0031122">
    <property type="term" value="P:cytoplasmic microtubule organization"/>
    <property type="evidence" value="ECO:0007669"/>
    <property type="project" value="TreeGrafter"/>
</dbReference>
<organism evidence="8 9">
    <name type="scientific">Frankliniella occidentalis</name>
    <name type="common">Western flower thrips</name>
    <name type="synonym">Euthrips occidentalis</name>
    <dbReference type="NCBI Taxonomy" id="133901"/>
    <lineage>
        <taxon>Eukaryota</taxon>
        <taxon>Metazoa</taxon>
        <taxon>Ecdysozoa</taxon>
        <taxon>Arthropoda</taxon>
        <taxon>Hexapoda</taxon>
        <taxon>Insecta</taxon>
        <taxon>Pterygota</taxon>
        <taxon>Neoptera</taxon>
        <taxon>Paraneoptera</taxon>
        <taxon>Thysanoptera</taxon>
        <taxon>Terebrantia</taxon>
        <taxon>Thripoidea</taxon>
        <taxon>Thripidae</taxon>
        <taxon>Frankliniella</taxon>
    </lineage>
</organism>
<dbReference type="Pfam" id="PF17681">
    <property type="entry name" value="GCP_N_terminal"/>
    <property type="match status" value="1"/>
</dbReference>
<evidence type="ECO:0000256" key="3">
    <source>
        <dbReference type="ARBA" id="ARBA00022701"/>
    </source>
</evidence>
<evidence type="ECO:0000256" key="5">
    <source>
        <dbReference type="RuleBase" id="RU363050"/>
    </source>
</evidence>
<keyword evidence="8" id="KW-1185">Reference proteome</keyword>
<sequence>MAFKLKDIIQEDVQALIKNLTGFEETQENFKACERFLMSNVIHHRYLSVDGHAVRRSVEGMVTKFHVHGLSDRGQELDSLIKEFLASSDFKDHSTVDIQWCLLSLLLNLGENPTNVMRTLERDLDSSSLFTVEEPDEEFDWAAYLKEGLDDFQRDWGDNPSDEDEVDCMVVLERESIVIQPKLPEKRDLPQSKDVLSLLKLKDPPPTKPINVVNAQNILAAESWLKSNIQHEWWSKAHFNENIISKHPFSQTSKLCDPNMKEGIKTSTFSEHKIALEIIWLLSAPCDTAIFMQVISDDGLKVRSCVRPHVTAPSLTQDVFASYMTSVCACADMLEELQSFCFDLNRNNEKKPCKTYEAYRCAIERELRPVLKALSELERKAHQQSATMTLLTLRKELGPSLSTIASLHKLHKSSVLDWKQYPNWLCATHLLSVLLSSLRNGDGNTGTNFRIFVQTFQVYIKIIDQWLSGGHLYDTCDEFFIIRKVKSNSTLGASFEMRDWEKELATFGVESPQALQVLASCLLKAAQPLHVLCELDRLPELRKKTSNRCSLESLFLQNLVSDLEPSQAQHTVLNVEKGGNSTDVWWKKLDNLPCSKVASHENLETSLKATQQNLSVDMKSVIDHLHRIDDPHLKSEFQFFLSLANGASTSKSRQENPERLLFKKLLSVSHNVSEYISVECCVERAVLCLSADWEGIAGALAADILIRERQLLHHLHTAQSVFLLQAAYRLQPFLSHIFKLILHRKDLMWMNSHTLSVLLQDCMDSDQFTLLVMTGDKDPTEMNSLECIDALSIHYQMEWPLCAIVGDVSQNVYNFILRLLLKMRWGLWLLEDLDISDLEKSRDGSVSQRLLYLRYWLLHAIRGSFSFLAGHVLNTLWLKFEEDVKNTKDMNSIIQVHNRFLVTASRQCLNARQSDPIKNALYQLVVIAENLHALWRTDLSKIPSNKLDKVEGCYRECHQFLAASLHLLAENDGLEHLVVLSDLFNWKIPEKTA</sequence>
<dbReference type="PANTHER" id="PTHR19302">
    <property type="entry name" value="GAMMA TUBULIN COMPLEX PROTEIN"/>
    <property type="match status" value="1"/>
</dbReference>
<dbReference type="GO" id="GO:0000930">
    <property type="term" value="C:gamma-tubulin complex"/>
    <property type="evidence" value="ECO:0007669"/>
    <property type="project" value="TreeGrafter"/>
</dbReference>
<dbReference type="InterPro" id="IPR040457">
    <property type="entry name" value="GCP_C"/>
</dbReference>
<dbReference type="InterPro" id="IPR059169">
    <property type="entry name" value="GCP5_N_ext"/>
</dbReference>
<dbReference type="AlphaFoldDB" id="A0A6J1SFF9"/>
<evidence type="ECO:0000256" key="4">
    <source>
        <dbReference type="ARBA" id="ARBA00023212"/>
    </source>
</evidence>
<evidence type="ECO:0000313" key="9">
    <source>
        <dbReference type="RefSeq" id="XP_026277326.1"/>
    </source>
</evidence>
<dbReference type="InterPro" id="IPR007259">
    <property type="entry name" value="GCP"/>
</dbReference>
<keyword evidence="2 5" id="KW-0963">Cytoplasm</keyword>
<dbReference type="GO" id="GO:0051011">
    <property type="term" value="F:microtubule minus-end binding"/>
    <property type="evidence" value="ECO:0007669"/>
    <property type="project" value="TreeGrafter"/>
</dbReference>
<evidence type="ECO:0000313" key="10">
    <source>
        <dbReference type="RefSeq" id="XP_052120006.1"/>
    </source>
</evidence>
<dbReference type="Gene3D" id="1.20.120.1900">
    <property type="entry name" value="Gamma-tubulin complex, C-terminal domain"/>
    <property type="match status" value="1"/>
</dbReference>
<dbReference type="InterPro" id="IPR042241">
    <property type="entry name" value="GCP_C_sf"/>
</dbReference>
<evidence type="ECO:0000256" key="2">
    <source>
        <dbReference type="ARBA" id="ARBA00022490"/>
    </source>
</evidence>
<dbReference type="KEGG" id="foc:113205785"/>
<proteinExistence type="inferred from homology"/>
<dbReference type="Proteomes" id="UP000504606">
    <property type="component" value="Unplaced"/>
</dbReference>
<dbReference type="PANTHER" id="PTHR19302:SF33">
    <property type="entry name" value="GAMMA-TUBULIN COMPLEX COMPONENT 5"/>
    <property type="match status" value="1"/>
</dbReference>
<reference evidence="9 10" key="1">
    <citation type="submission" date="2025-04" db="UniProtKB">
        <authorList>
            <consortium name="RefSeq"/>
        </authorList>
    </citation>
    <scope>IDENTIFICATION</scope>
    <source>
        <tissue evidence="9 10">Whole organism</tissue>
    </source>
</reference>
<dbReference type="GO" id="GO:0007020">
    <property type="term" value="P:microtubule nucleation"/>
    <property type="evidence" value="ECO:0007669"/>
    <property type="project" value="InterPro"/>
</dbReference>